<dbReference type="EMBL" id="CP108253">
    <property type="protein sequence ID" value="WTU43533.1"/>
    <property type="molecule type" value="Genomic_DNA"/>
</dbReference>
<proteinExistence type="predicted"/>
<gene>
    <name evidence="1" type="ORF">OHV25_30130</name>
</gene>
<dbReference type="AlphaFoldDB" id="A0AAU2H7H3"/>
<protein>
    <recommendedName>
        <fullName evidence="2">ATP-binding protein</fullName>
    </recommendedName>
</protein>
<organism evidence="1">
    <name type="scientific">Streptomyces sp. NBC_00060</name>
    <dbReference type="NCBI Taxonomy" id="2975636"/>
    <lineage>
        <taxon>Bacteria</taxon>
        <taxon>Bacillati</taxon>
        <taxon>Actinomycetota</taxon>
        <taxon>Actinomycetes</taxon>
        <taxon>Kitasatosporales</taxon>
        <taxon>Streptomycetaceae</taxon>
        <taxon>Streptomyces</taxon>
    </lineage>
</organism>
<evidence type="ECO:0000313" key="1">
    <source>
        <dbReference type="EMBL" id="WTU43533.1"/>
    </source>
</evidence>
<evidence type="ECO:0008006" key="2">
    <source>
        <dbReference type="Google" id="ProtNLM"/>
    </source>
</evidence>
<name>A0AAU2H7H3_9ACTN</name>
<sequence length="585" mass="65536">MREARDLLDRHSLVLVAGPPGAGRRATALMLLHELPPGAGGFYELPDTEDDEGSTLEAVAVHEGDRLLLDLSVIDETRYLSVQERLHDFHAKLIERSAHLALVLPQHLAYLQRSDLKPHTVEIGRPSARDVLSRHLQRDDIRPDSTELTTRRLTTYLARAPLRDVADLADRIRRFRDDGVPGGFPGWRDHALERLADHSAQVAADIAAHSAGRERALLLALAMFHGSSPATVFHGASALLNTLSHPPDERPRLEHADLNAEFTALGAETRADGLVQFRTHNYDQAVRTHFWTYFPDLSEQLRRWVGQCVSWTGLDEAAHEEVITRFAEQCLAAGRPQDLLWLAESWTGDGGHPRLIPDAVQALVHGLSHEQFGQLFRRQIYEWSTNHALPPNLKQVLVLVCSEAMRRTHPHQALVRLHHLDHRAEGPVAATARTALLGLARADSTMYRLLLQRIGRDLPDGRWKRDLILFLELSTSVRLLGAPDVRGGLTAGWAAAFRRLPVDSWRPYAEHWFAYRTDGLDRDRLLDVLVAACGHSPASLGSLYRVAREWERSGRYRSAHHDDVSGRLFQKINSAQGLETLGTTV</sequence>
<accession>A0AAU2H7H3</accession>
<reference evidence="1" key="1">
    <citation type="submission" date="2022-10" db="EMBL/GenBank/DDBJ databases">
        <title>The complete genomes of actinobacterial strains from the NBC collection.</title>
        <authorList>
            <person name="Joergensen T.S."/>
            <person name="Alvarez Arevalo M."/>
            <person name="Sterndorff E.B."/>
            <person name="Faurdal D."/>
            <person name="Vuksanovic O."/>
            <person name="Mourched A.-S."/>
            <person name="Charusanti P."/>
            <person name="Shaw S."/>
            <person name="Blin K."/>
            <person name="Weber T."/>
        </authorList>
    </citation>
    <scope>NUCLEOTIDE SEQUENCE</scope>
    <source>
        <strain evidence="1">NBC_00060</strain>
    </source>
</reference>